<dbReference type="InterPro" id="IPR007372">
    <property type="entry name" value="Lipid/polyisoprenoid-bd_YceI"/>
</dbReference>
<feature type="signal peptide" evidence="1">
    <location>
        <begin position="1"/>
        <end position="19"/>
    </location>
</feature>
<dbReference type="InterPro" id="IPR036761">
    <property type="entry name" value="TTHA0802/YceI-like_sf"/>
</dbReference>
<accession>A0A1W2GN00</accession>
<dbReference type="SUPFAM" id="SSF101874">
    <property type="entry name" value="YceI-like"/>
    <property type="match status" value="1"/>
</dbReference>
<sequence length="179" mass="20131">MKKSTTLLLVLFCCLSAFAQKYVSNQSSIRFYSSAPVEDIEAVNTQSQSAIDLSNGGFAFSIPSNKFQFKKSLMQEHFNENYMESEKYPKATFTGKVKNWSMFSGEQEVVASGDLTIHGETKKVDIAAQLNIQNDQLIVDSVFPIALAEYKIKIPKALFYNIADTVEVTVHFEYKPLTK</sequence>
<evidence type="ECO:0000313" key="4">
    <source>
        <dbReference type="Proteomes" id="UP000192472"/>
    </source>
</evidence>
<dbReference type="EMBL" id="FWYF01000004">
    <property type="protein sequence ID" value="SMD38039.1"/>
    <property type="molecule type" value="Genomic_DNA"/>
</dbReference>
<name>A0A1W2GN00_REIFA</name>
<evidence type="ECO:0000259" key="2">
    <source>
        <dbReference type="SMART" id="SM00867"/>
    </source>
</evidence>
<dbReference type="SMART" id="SM00867">
    <property type="entry name" value="YceI"/>
    <property type="match status" value="1"/>
</dbReference>
<feature type="domain" description="Lipid/polyisoprenoid-binding YceI-like" evidence="2">
    <location>
        <begin position="21"/>
        <end position="175"/>
    </location>
</feature>
<reference evidence="3 4" key="1">
    <citation type="submission" date="2017-04" db="EMBL/GenBank/DDBJ databases">
        <authorList>
            <person name="Afonso C.L."/>
            <person name="Miller P.J."/>
            <person name="Scott M.A."/>
            <person name="Spackman E."/>
            <person name="Goraichik I."/>
            <person name="Dimitrov K.M."/>
            <person name="Suarez D.L."/>
            <person name="Swayne D.E."/>
        </authorList>
    </citation>
    <scope>NUCLEOTIDE SEQUENCE [LARGE SCALE GENOMIC DNA]</scope>
    <source>
        <strain evidence="3 4">DSM 26133</strain>
    </source>
</reference>
<keyword evidence="1" id="KW-0732">Signal</keyword>
<evidence type="ECO:0000313" key="3">
    <source>
        <dbReference type="EMBL" id="SMD38039.1"/>
    </source>
</evidence>
<organism evidence="3 4">
    <name type="scientific">Reichenbachiella faecimaris</name>
    <dbReference type="NCBI Taxonomy" id="692418"/>
    <lineage>
        <taxon>Bacteria</taxon>
        <taxon>Pseudomonadati</taxon>
        <taxon>Bacteroidota</taxon>
        <taxon>Cytophagia</taxon>
        <taxon>Cytophagales</taxon>
        <taxon>Reichenbachiellaceae</taxon>
        <taxon>Reichenbachiella</taxon>
    </lineage>
</organism>
<dbReference type="RefSeq" id="WP_084374227.1">
    <property type="nucleotide sequence ID" value="NZ_FWYF01000004.1"/>
</dbReference>
<gene>
    <name evidence="3" type="ORF">SAMN04488029_3602</name>
</gene>
<evidence type="ECO:0000256" key="1">
    <source>
        <dbReference type="SAM" id="SignalP"/>
    </source>
</evidence>
<protein>
    <submittedName>
        <fullName evidence="3">YceI-like domain-containing protein</fullName>
    </submittedName>
</protein>
<dbReference type="Pfam" id="PF04264">
    <property type="entry name" value="YceI"/>
    <property type="match status" value="1"/>
</dbReference>
<proteinExistence type="predicted"/>
<keyword evidence="4" id="KW-1185">Reference proteome</keyword>
<dbReference type="Proteomes" id="UP000192472">
    <property type="component" value="Unassembled WGS sequence"/>
</dbReference>
<dbReference type="Gene3D" id="2.40.128.110">
    <property type="entry name" value="Lipid/polyisoprenoid-binding, YceI-like"/>
    <property type="match status" value="1"/>
</dbReference>
<dbReference type="STRING" id="692418.SAMN04488029_3602"/>
<dbReference type="AlphaFoldDB" id="A0A1W2GN00"/>
<dbReference type="OrthoDB" id="116832at2"/>
<feature type="chain" id="PRO_5012642095" evidence="1">
    <location>
        <begin position="20"/>
        <end position="179"/>
    </location>
</feature>
<dbReference type="PANTHER" id="PTHR34406">
    <property type="entry name" value="PROTEIN YCEI"/>
    <property type="match status" value="1"/>
</dbReference>
<dbReference type="PANTHER" id="PTHR34406:SF1">
    <property type="entry name" value="PROTEIN YCEI"/>
    <property type="match status" value="1"/>
</dbReference>